<dbReference type="Proteomes" id="UP000054248">
    <property type="component" value="Unassembled WGS sequence"/>
</dbReference>
<organism evidence="11 12">
    <name type="scientific">Tulasnella calospora MUT 4182</name>
    <dbReference type="NCBI Taxonomy" id="1051891"/>
    <lineage>
        <taxon>Eukaryota</taxon>
        <taxon>Fungi</taxon>
        <taxon>Dikarya</taxon>
        <taxon>Basidiomycota</taxon>
        <taxon>Agaricomycotina</taxon>
        <taxon>Agaricomycetes</taxon>
        <taxon>Cantharellales</taxon>
        <taxon>Tulasnellaceae</taxon>
        <taxon>Tulasnella</taxon>
    </lineage>
</organism>
<feature type="region of interest" description="Disordered" evidence="9">
    <location>
        <begin position="33"/>
        <end position="53"/>
    </location>
</feature>
<evidence type="ECO:0000256" key="9">
    <source>
        <dbReference type="SAM" id="MobiDB-lite"/>
    </source>
</evidence>
<comment type="cofactor">
    <cofactor evidence="1">
        <name>FMN</name>
        <dbReference type="ChEBI" id="CHEBI:58210"/>
    </cofactor>
</comment>
<dbReference type="HOGENOM" id="CLU_013299_4_2_1"/>
<dbReference type="PANTHER" id="PTHR11082:SF31">
    <property type="entry name" value="TRNA-DIHYDROURIDINE(20A_20B) SYNTHASE [NAD(P)+]-LIKE"/>
    <property type="match status" value="1"/>
</dbReference>
<keyword evidence="6" id="KW-0560">Oxidoreductase</keyword>
<dbReference type="AlphaFoldDB" id="A0A0C3PX68"/>
<evidence type="ECO:0000256" key="5">
    <source>
        <dbReference type="ARBA" id="ARBA00022694"/>
    </source>
</evidence>
<dbReference type="InterPro" id="IPR018517">
    <property type="entry name" value="tRNA_hU_synthase_CS"/>
</dbReference>
<dbReference type="InterPro" id="IPR035587">
    <property type="entry name" value="DUS-like_FMN-bd"/>
</dbReference>
<evidence type="ECO:0000256" key="6">
    <source>
        <dbReference type="ARBA" id="ARBA00023002"/>
    </source>
</evidence>
<sequence length="308" mass="33884">MILAKEFSRSAVARRSDFSTNIHERGVFVMRERRPSPDSTVADTEGGAPSSSLKSNERLVRGALIAQFAASDPVHFADAAELIWPHVDGIDLNCGCPQTWAYQEHIGSFLLRKPEIVKDMIRTARGRVGGSYPISIKIRVDQDLKRTEQLIQIAIHAGVSHIAVHGRTRQQPSTAPVSLPSIAFSVEAAKGQVPIVANGDAWSMPEIEIIRKTTGVQGVMSARGLLANPGLFAGHEKTPLEAVKTFVHLATDYGLQYGLLHRHLMFMLESRLSKSERYLVNQLPSLASVVDYFESRGLSLYPDPPNVR</sequence>
<dbReference type="GO" id="GO:0006397">
    <property type="term" value="P:mRNA processing"/>
    <property type="evidence" value="ECO:0007669"/>
    <property type="project" value="UniProtKB-KW"/>
</dbReference>
<dbReference type="CDD" id="cd02801">
    <property type="entry name" value="DUS_like_FMN"/>
    <property type="match status" value="1"/>
</dbReference>
<name>A0A0C3PX68_9AGAM</name>
<gene>
    <name evidence="11" type="ORF">M407DRAFT_145581</name>
</gene>
<keyword evidence="4" id="KW-0507">mRNA processing</keyword>
<proteinExistence type="predicted"/>
<evidence type="ECO:0000259" key="10">
    <source>
        <dbReference type="Pfam" id="PF01207"/>
    </source>
</evidence>
<reference evidence="11 12" key="1">
    <citation type="submission" date="2014-04" db="EMBL/GenBank/DDBJ databases">
        <authorList>
            <consortium name="DOE Joint Genome Institute"/>
            <person name="Kuo A."/>
            <person name="Girlanda M."/>
            <person name="Perotto S."/>
            <person name="Kohler A."/>
            <person name="Nagy L.G."/>
            <person name="Floudas D."/>
            <person name="Copeland A."/>
            <person name="Barry K.W."/>
            <person name="Cichocki N."/>
            <person name="Veneault-Fourrey C."/>
            <person name="LaButti K."/>
            <person name="Lindquist E.A."/>
            <person name="Lipzen A."/>
            <person name="Lundell T."/>
            <person name="Morin E."/>
            <person name="Murat C."/>
            <person name="Sun H."/>
            <person name="Tunlid A."/>
            <person name="Henrissat B."/>
            <person name="Grigoriev I.V."/>
            <person name="Hibbett D.S."/>
            <person name="Martin F."/>
            <person name="Nordberg H.P."/>
            <person name="Cantor M.N."/>
            <person name="Hua S.X."/>
        </authorList>
    </citation>
    <scope>NUCLEOTIDE SEQUENCE [LARGE SCALE GENOMIC DNA]</scope>
    <source>
        <strain evidence="11 12">MUT 4182</strain>
    </source>
</reference>
<dbReference type="Pfam" id="PF01207">
    <property type="entry name" value="Dus"/>
    <property type="match status" value="1"/>
</dbReference>
<dbReference type="InterPro" id="IPR013785">
    <property type="entry name" value="Aldolase_TIM"/>
</dbReference>
<evidence type="ECO:0000313" key="11">
    <source>
        <dbReference type="EMBL" id="KIO19665.1"/>
    </source>
</evidence>
<evidence type="ECO:0000256" key="3">
    <source>
        <dbReference type="ARBA" id="ARBA00022643"/>
    </source>
</evidence>
<evidence type="ECO:0000256" key="4">
    <source>
        <dbReference type="ARBA" id="ARBA00022664"/>
    </source>
</evidence>
<keyword evidence="12" id="KW-1185">Reference proteome</keyword>
<reference evidence="12" key="2">
    <citation type="submission" date="2015-01" db="EMBL/GenBank/DDBJ databases">
        <title>Evolutionary Origins and Diversification of the Mycorrhizal Mutualists.</title>
        <authorList>
            <consortium name="DOE Joint Genome Institute"/>
            <consortium name="Mycorrhizal Genomics Consortium"/>
            <person name="Kohler A."/>
            <person name="Kuo A."/>
            <person name="Nagy L.G."/>
            <person name="Floudas D."/>
            <person name="Copeland A."/>
            <person name="Barry K.W."/>
            <person name="Cichocki N."/>
            <person name="Veneault-Fourrey C."/>
            <person name="LaButti K."/>
            <person name="Lindquist E.A."/>
            <person name="Lipzen A."/>
            <person name="Lundell T."/>
            <person name="Morin E."/>
            <person name="Murat C."/>
            <person name="Riley R."/>
            <person name="Ohm R."/>
            <person name="Sun H."/>
            <person name="Tunlid A."/>
            <person name="Henrissat B."/>
            <person name="Grigoriev I.V."/>
            <person name="Hibbett D.S."/>
            <person name="Martin F."/>
        </authorList>
    </citation>
    <scope>NUCLEOTIDE SEQUENCE [LARGE SCALE GENOMIC DNA]</scope>
    <source>
        <strain evidence="12">MUT 4182</strain>
    </source>
</reference>
<dbReference type="GO" id="GO:0050660">
    <property type="term" value="F:flavin adenine dinucleotide binding"/>
    <property type="evidence" value="ECO:0007669"/>
    <property type="project" value="InterPro"/>
</dbReference>
<evidence type="ECO:0000313" key="12">
    <source>
        <dbReference type="Proteomes" id="UP000054248"/>
    </source>
</evidence>
<dbReference type="Gene3D" id="3.20.20.70">
    <property type="entry name" value="Aldolase class I"/>
    <property type="match status" value="1"/>
</dbReference>
<evidence type="ECO:0000256" key="2">
    <source>
        <dbReference type="ARBA" id="ARBA00022630"/>
    </source>
</evidence>
<dbReference type="OrthoDB" id="9977870at2759"/>
<dbReference type="STRING" id="1051891.A0A0C3PX68"/>
<dbReference type="PANTHER" id="PTHR11082">
    <property type="entry name" value="TRNA-DIHYDROURIDINE SYNTHASE"/>
    <property type="match status" value="1"/>
</dbReference>
<keyword evidence="3" id="KW-0288">FMN</keyword>
<evidence type="ECO:0000256" key="7">
    <source>
        <dbReference type="ARBA" id="ARBA00048342"/>
    </source>
</evidence>
<evidence type="ECO:0000256" key="1">
    <source>
        <dbReference type="ARBA" id="ARBA00001917"/>
    </source>
</evidence>
<dbReference type="PROSITE" id="PS01136">
    <property type="entry name" value="UPF0034"/>
    <property type="match status" value="1"/>
</dbReference>
<dbReference type="EMBL" id="KN823210">
    <property type="protein sequence ID" value="KIO19665.1"/>
    <property type="molecule type" value="Genomic_DNA"/>
</dbReference>
<dbReference type="GO" id="GO:0017150">
    <property type="term" value="F:tRNA dihydrouridine synthase activity"/>
    <property type="evidence" value="ECO:0007669"/>
    <property type="project" value="InterPro"/>
</dbReference>
<comment type="catalytic activity">
    <reaction evidence="7">
        <text>a 5,6-dihydrouridine in mRNA + NAD(+) = a uridine in mRNA + NADH + H(+)</text>
        <dbReference type="Rhea" id="RHEA:69851"/>
        <dbReference type="Rhea" id="RHEA-COMP:14658"/>
        <dbReference type="Rhea" id="RHEA-COMP:17789"/>
        <dbReference type="ChEBI" id="CHEBI:15378"/>
        <dbReference type="ChEBI" id="CHEBI:57540"/>
        <dbReference type="ChEBI" id="CHEBI:57945"/>
        <dbReference type="ChEBI" id="CHEBI:65315"/>
        <dbReference type="ChEBI" id="CHEBI:74443"/>
    </reaction>
    <physiologicalReaction direction="right-to-left" evidence="7">
        <dbReference type="Rhea" id="RHEA:69853"/>
    </physiologicalReaction>
</comment>
<protein>
    <recommendedName>
        <fullName evidence="10">DUS-like FMN-binding domain-containing protein</fullName>
    </recommendedName>
</protein>
<comment type="catalytic activity">
    <reaction evidence="8">
        <text>a 5,6-dihydrouridine in mRNA + NADP(+) = a uridine in mRNA + NADPH + H(+)</text>
        <dbReference type="Rhea" id="RHEA:69855"/>
        <dbReference type="Rhea" id="RHEA-COMP:14658"/>
        <dbReference type="Rhea" id="RHEA-COMP:17789"/>
        <dbReference type="ChEBI" id="CHEBI:15378"/>
        <dbReference type="ChEBI" id="CHEBI:57783"/>
        <dbReference type="ChEBI" id="CHEBI:58349"/>
        <dbReference type="ChEBI" id="CHEBI:65315"/>
        <dbReference type="ChEBI" id="CHEBI:74443"/>
    </reaction>
    <physiologicalReaction direction="right-to-left" evidence="8">
        <dbReference type="Rhea" id="RHEA:69857"/>
    </physiologicalReaction>
</comment>
<keyword evidence="2" id="KW-0285">Flavoprotein</keyword>
<feature type="domain" description="DUS-like FMN-binding" evidence="10">
    <location>
        <begin position="62"/>
        <end position="246"/>
    </location>
</feature>
<evidence type="ECO:0000256" key="8">
    <source>
        <dbReference type="ARBA" id="ARBA00049447"/>
    </source>
</evidence>
<dbReference type="SUPFAM" id="SSF51395">
    <property type="entry name" value="FMN-linked oxidoreductases"/>
    <property type="match status" value="1"/>
</dbReference>
<keyword evidence="5" id="KW-0819">tRNA processing</keyword>
<accession>A0A0C3PX68</accession>